<evidence type="ECO:0000313" key="3">
    <source>
        <dbReference type="Proteomes" id="UP001219585"/>
    </source>
</evidence>
<dbReference type="SUPFAM" id="SSF89550">
    <property type="entry name" value="PHP domain-like"/>
    <property type="match status" value="1"/>
</dbReference>
<gene>
    <name evidence="2" type="ORF">OU989_22845</name>
</gene>
<evidence type="ECO:0000313" key="2">
    <source>
        <dbReference type="EMBL" id="WDV09358.1"/>
    </source>
</evidence>
<dbReference type="InterPro" id="IPR052018">
    <property type="entry name" value="PHP_domain"/>
</dbReference>
<keyword evidence="2" id="KW-0614">Plasmid</keyword>
<dbReference type="GO" id="GO:0004534">
    <property type="term" value="F:5'-3' RNA exonuclease activity"/>
    <property type="evidence" value="ECO:0007669"/>
    <property type="project" value="TreeGrafter"/>
</dbReference>
<dbReference type="CDD" id="cd07438">
    <property type="entry name" value="PHP_HisPPase_AMP"/>
    <property type="match status" value="1"/>
</dbReference>
<protein>
    <submittedName>
        <fullName evidence="2">PHP domain-containing protein</fullName>
    </submittedName>
</protein>
<dbReference type="Proteomes" id="UP001219585">
    <property type="component" value="Plasmid unnamed"/>
</dbReference>
<evidence type="ECO:0000259" key="1">
    <source>
        <dbReference type="SMART" id="SM00481"/>
    </source>
</evidence>
<accession>A0AAJ5UWF6</accession>
<dbReference type="GO" id="GO:0035312">
    <property type="term" value="F:5'-3' DNA exonuclease activity"/>
    <property type="evidence" value="ECO:0007669"/>
    <property type="project" value="TreeGrafter"/>
</dbReference>
<dbReference type="PANTHER" id="PTHR42924:SF3">
    <property type="entry name" value="POLYMERASE_HISTIDINOL PHOSPHATASE N-TERMINAL DOMAIN-CONTAINING PROTEIN"/>
    <property type="match status" value="1"/>
</dbReference>
<dbReference type="Gene3D" id="1.10.150.650">
    <property type="match status" value="1"/>
</dbReference>
<geneLocation type="plasmid" evidence="2 3">
    <name>unnamed</name>
</geneLocation>
<organism evidence="2 3">
    <name type="scientific">Lysinibacillus irui</name>
    <dbReference type="NCBI Taxonomy" id="2998077"/>
    <lineage>
        <taxon>Bacteria</taxon>
        <taxon>Bacillati</taxon>
        <taxon>Bacillota</taxon>
        <taxon>Bacilli</taxon>
        <taxon>Bacillales</taxon>
        <taxon>Bacillaceae</taxon>
        <taxon>Lysinibacillus</taxon>
    </lineage>
</organism>
<dbReference type="InterPro" id="IPR004013">
    <property type="entry name" value="PHP_dom"/>
</dbReference>
<feature type="domain" description="Polymerase/histidinol phosphatase N-terminal" evidence="1">
    <location>
        <begin position="3"/>
        <end position="68"/>
    </location>
</feature>
<dbReference type="RefSeq" id="WP_274797571.1">
    <property type="nucleotide sequence ID" value="NZ_CP113528.1"/>
</dbReference>
<dbReference type="Gene3D" id="3.20.20.140">
    <property type="entry name" value="Metal-dependent hydrolases"/>
    <property type="match status" value="1"/>
</dbReference>
<dbReference type="EMBL" id="CP113528">
    <property type="protein sequence ID" value="WDV09358.1"/>
    <property type="molecule type" value="Genomic_DNA"/>
</dbReference>
<reference evidence="2" key="1">
    <citation type="submission" date="2022-11" db="EMBL/GenBank/DDBJ databases">
        <title>Lysinibacillus irui.</title>
        <authorList>
            <person name="Akintayo S.O."/>
        </authorList>
    </citation>
    <scope>NUCLEOTIDE SEQUENCE</scope>
    <source>
        <strain evidence="2">IRB4-01</strain>
        <plasmid evidence="2">unnamed</plasmid>
    </source>
</reference>
<dbReference type="InterPro" id="IPR016195">
    <property type="entry name" value="Pol/histidinol_Pase-like"/>
</dbReference>
<dbReference type="PANTHER" id="PTHR42924">
    <property type="entry name" value="EXONUCLEASE"/>
    <property type="match status" value="1"/>
</dbReference>
<dbReference type="Pfam" id="PF02811">
    <property type="entry name" value="PHP"/>
    <property type="match status" value="1"/>
</dbReference>
<dbReference type="AlphaFoldDB" id="A0AAJ5UWF6"/>
<dbReference type="KEGG" id="liu:OU989_22845"/>
<sequence length="274" mass="30918">MKADLHLHSIYSDAADTIEQLCRLSVERNLTHISIVDHDMTMHIPESIEMAKKYNLQFIPGIEISAFDFKRNRPVHIFGYGIEAKSEHILGLCNPLQERRHAHGMWQAKKIIEAGYSLHLEEALSYAKTSGILFKQHIMRAITKAHPDTAEYKQLYKELFGNGGLVSEDIEYVDAFEAVKAIKADGGLVVVAHPGQLDSYELIEELVALGLDGIDLIHPDHDEIDHAKVRALAEKYNLFMTGGSDYHGVYSHAMDLETYCINEVPQQLLEKVVK</sequence>
<proteinExistence type="predicted"/>
<name>A0AAJ5UWF6_9BACI</name>
<dbReference type="InterPro" id="IPR003141">
    <property type="entry name" value="Pol/His_phosphatase_N"/>
</dbReference>
<dbReference type="SMART" id="SM00481">
    <property type="entry name" value="POLIIIAc"/>
    <property type="match status" value="1"/>
</dbReference>